<organism evidence="2">
    <name type="scientific">viral metagenome</name>
    <dbReference type="NCBI Taxonomy" id="1070528"/>
    <lineage>
        <taxon>unclassified sequences</taxon>
        <taxon>metagenomes</taxon>
        <taxon>organismal metagenomes</taxon>
    </lineage>
</organism>
<dbReference type="EMBL" id="MT141291">
    <property type="protein sequence ID" value="QJA57771.1"/>
    <property type="molecule type" value="Genomic_DNA"/>
</dbReference>
<evidence type="ECO:0000313" key="3">
    <source>
        <dbReference type="EMBL" id="QJA74310.1"/>
    </source>
</evidence>
<name>A0A6M3IKA7_9ZZZZ</name>
<accession>A0A6M3IKA7</accession>
<sequence length="105" mass="12123">MEDTTTETQELEQPILQPDKEDVIDLVIGPEPSGKMEYPDMEERPVPQQEGATPGIRIRKMPNNLKDPLVSGFVFKVGDWAYRVYETKSRGRKLIKRMGVVEYER</sequence>
<reference evidence="2" key="1">
    <citation type="submission" date="2020-03" db="EMBL/GenBank/DDBJ databases">
        <title>The deep terrestrial virosphere.</title>
        <authorList>
            <person name="Holmfeldt K."/>
            <person name="Nilsson E."/>
            <person name="Simone D."/>
            <person name="Lopez-Fernandez M."/>
            <person name="Wu X."/>
            <person name="de Brujin I."/>
            <person name="Lundin D."/>
            <person name="Andersson A."/>
            <person name="Bertilsson S."/>
            <person name="Dopson M."/>
        </authorList>
    </citation>
    <scope>NUCLEOTIDE SEQUENCE</scope>
    <source>
        <strain evidence="3">MM415A02049</strain>
        <strain evidence="2">MM415B01567</strain>
    </source>
</reference>
<feature type="region of interest" description="Disordered" evidence="1">
    <location>
        <begin position="31"/>
        <end position="60"/>
    </location>
</feature>
<evidence type="ECO:0000313" key="2">
    <source>
        <dbReference type="EMBL" id="QJA57771.1"/>
    </source>
</evidence>
<gene>
    <name evidence="3" type="ORF">MM415A02049_0006</name>
    <name evidence="2" type="ORF">MM415B01567_0011</name>
</gene>
<dbReference type="AlphaFoldDB" id="A0A6M3IKA7"/>
<dbReference type="EMBL" id="MT142089">
    <property type="protein sequence ID" value="QJA74310.1"/>
    <property type="molecule type" value="Genomic_DNA"/>
</dbReference>
<evidence type="ECO:0000256" key="1">
    <source>
        <dbReference type="SAM" id="MobiDB-lite"/>
    </source>
</evidence>
<protein>
    <submittedName>
        <fullName evidence="2">Uncharacterized protein</fullName>
    </submittedName>
</protein>
<proteinExistence type="predicted"/>